<reference evidence="1 2" key="1">
    <citation type="journal article" date="2008" name="J. Bacteriol.">
        <title>The genome of Heliobacterium modesticaldum, a phototrophic representative of the Firmicutes containing the simplest photosynthetic apparatus.</title>
        <authorList>
            <person name="Sattley W.M."/>
            <person name="Madigan M.T."/>
            <person name="Swingley W.D."/>
            <person name="Cheung P.C."/>
            <person name="Clocksin K.M."/>
            <person name="Conrad A.L."/>
            <person name="Dejesa L.C."/>
            <person name="Honchak B.M."/>
            <person name="Jung D.O."/>
            <person name="Karbach L.E."/>
            <person name="Kurdoglu A."/>
            <person name="Lahiri S."/>
            <person name="Mastrian S.D."/>
            <person name="Page L.E."/>
            <person name="Taylor H.L."/>
            <person name="Wang Z.T."/>
            <person name="Raymond J."/>
            <person name="Chen M."/>
            <person name="Blankenship R.E."/>
            <person name="Touchman J.W."/>
        </authorList>
    </citation>
    <scope>NUCLEOTIDE SEQUENCE [LARGE SCALE GENOMIC DNA]</scope>
    <source>
        <strain evidence="2">ATCC 51547 / Ice1</strain>
    </source>
</reference>
<proteinExistence type="predicted"/>
<dbReference type="AlphaFoldDB" id="B0TDU8"/>
<dbReference type="KEGG" id="hmo:HM1_0192"/>
<dbReference type="EMBL" id="CP000930">
    <property type="protein sequence ID" value="ABZ82811.1"/>
    <property type="molecule type" value="Genomic_DNA"/>
</dbReference>
<dbReference type="STRING" id="498761.HM1_0192"/>
<accession>B0TDU8</accession>
<sequence length="53" mass="6129">MDGIRVVPVFSPQYFPQKERGRAKEVLPTTKGKPKGFSQLLMEAIRKEQRKAR</sequence>
<gene>
    <name evidence="1" type="ORF">HM1_0192</name>
</gene>
<keyword evidence="2" id="KW-1185">Reference proteome</keyword>
<protein>
    <submittedName>
        <fullName evidence="1">Uncharacterized protein</fullName>
    </submittedName>
</protein>
<evidence type="ECO:0000313" key="1">
    <source>
        <dbReference type="EMBL" id="ABZ82811.1"/>
    </source>
</evidence>
<name>B0TDU8_HELMI</name>
<dbReference type="Proteomes" id="UP000008550">
    <property type="component" value="Chromosome"/>
</dbReference>
<organism evidence="1 2">
    <name type="scientific">Heliobacterium modesticaldum (strain ATCC 51547 / Ice1)</name>
    <dbReference type="NCBI Taxonomy" id="498761"/>
    <lineage>
        <taxon>Bacteria</taxon>
        <taxon>Bacillati</taxon>
        <taxon>Bacillota</taxon>
        <taxon>Clostridia</taxon>
        <taxon>Eubacteriales</taxon>
        <taxon>Heliobacteriaceae</taxon>
        <taxon>Heliomicrobium</taxon>
    </lineage>
</organism>
<dbReference type="HOGENOM" id="CLU_3062225_0_0_9"/>
<evidence type="ECO:0000313" key="2">
    <source>
        <dbReference type="Proteomes" id="UP000008550"/>
    </source>
</evidence>